<accession>A0A922MU25</accession>
<evidence type="ECO:0000313" key="2">
    <source>
        <dbReference type="EMBL" id="KAH9642397.1"/>
    </source>
</evidence>
<name>A0A922MU25_SPOEX</name>
<comment type="caution">
    <text evidence="2">The sequence shown here is derived from an EMBL/GenBank/DDBJ whole genome shotgun (WGS) entry which is preliminary data.</text>
</comment>
<sequence length="139" mass="15281">MHVCPINLYIEGGKGRVVNQSPDSAFPFGAAVLSRRLPYHRARKAVPASDFEFSVMADGEEAGGDDAASDEAANMQNRSDLVQQQPSKAPKVYMYTFEELKTIALDVLMDPELERHGYVYPVGVQKPKLDPSDVALLVK</sequence>
<feature type="region of interest" description="Disordered" evidence="1">
    <location>
        <begin position="59"/>
        <end position="87"/>
    </location>
</feature>
<dbReference type="AlphaFoldDB" id="A0A922MU25"/>
<organism evidence="2 3">
    <name type="scientific">Spodoptera exigua</name>
    <name type="common">Beet armyworm</name>
    <name type="synonym">Noctua fulgens</name>
    <dbReference type="NCBI Taxonomy" id="7107"/>
    <lineage>
        <taxon>Eukaryota</taxon>
        <taxon>Metazoa</taxon>
        <taxon>Ecdysozoa</taxon>
        <taxon>Arthropoda</taxon>
        <taxon>Hexapoda</taxon>
        <taxon>Insecta</taxon>
        <taxon>Pterygota</taxon>
        <taxon>Neoptera</taxon>
        <taxon>Endopterygota</taxon>
        <taxon>Lepidoptera</taxon>
        <taxon>Glossata</taxon>
        <taxon>Ditrysia</taxon>
        <taxon>Noctuoidea</taxon>
        <taxon>Noctuidae</taxon>
        <taxon>Amphipyrinae</taxon>
        <taxon>Spodoptera</taxon>
    </lineage>
</organism>
<evidence type="ECO:0000313" key="3">
    <source>
        <dbReference type="Proteomes" id="UP000814243"/>
    </source>
</evidence>
<protein>
    <submittedName>
        <fullName evidence="2">Uncharacterized protein</fullName>
    </submittedName>
</protein>
<dbReference type="Proteomes" id="UP000814243">
    <property type="component" value="Unassembled WGS sequence"/>
</dbReference>
<dbReference type="EMBL" id="JACEFF010000190">
    <property type="protein sequence ID" value="KAH9642397.1"/>
    <property type="molecule type" value="Genomic_DNA"/>
</dbReference>
<evidence type="ECO:0000256" key="1">
    <source>
        <dbReference type="SAM" id="MobiDB-lite"/>
    </source>
</evidence>
<gene>
    <name evidence="2" type="ORF">HF086_004929</name>
</gene>
<feature type="compositionally biased region" description="Polar residues" evidence="1">
    <location>
        <begin position="74"/>
        <end position="87"/>
    </location>
</feature>
<proteinExistence type="predicted"/>
<reference evidence="2" key="1">
    <citation type="journal article" date="2021" name="G3 (Bethesda)">
        <title>Genome and transcriptome analysis of the beet armyworm Spodoptera exigua reveals targets for pest control. .</title>
        <authorList>
            <person name="Simon S."/>
            <person name="Breeschoten T."/>
            <person name="Jansen H.J."/>
            <person name="Dirks R.P."/>
            <person name="Schranz M.E."/>
            <person name="Ros V.I.D."/>
        </authorList>
    </citation>
    <scope>NUCLEOTIDE SEQUENCE</scope>
    <source>
        <strain evidence="2">TB_SE_WUR_2020</strain>
    </source>
</reference>
<feature type="compositionally biased region" description="Acidic residues" evidence="1">
    <location>
        <begin position="59"/>
        <end position="69"/>
    </location>
</feature>